<keyword evidence="2" id="KW-1185">Reference proteome</keyword>
<gene>
    <name evidence="1" type="ORF">MRB53_012522</name>
</gene>
<sequence>MTPNWYRGDLGPHLGPRALVNCAPIGFASAEELGGEVEVLKPGFSDREFQRGDEIVWFADGDKVVWSEYNPATAYAFGIFLGSEVAI</sequence>
<comment type="caution">
    <text evidence="1">The sequence shown here is derived from an EMBL/GenBank/DDBJ whole genome shotgun (WGS) entry which is preliminary data.</text>
</comment>
<dbReference type="EMBL" id="CM056811">
    <property type="protein sequence ID" value="KAJ8638255.1"/>
    <property type="molecule type" value="Genomic_DNA"/>
</dbReference>
<protein>
    <submittedName>
        <fullName evidence="1">Uncharacterized protein</fullName>
    </submittedName>
</protein>
<reference evidence="1 2" key="1">
    <citation type="journal article" date="2022" name="Hortic Res">
        <title>A haplotype resolved chromosomal level avocado genome allows analysis of novel avocado genes.</title>
        <authorList>
            <person name="Nath O."/>
            <person name="Fletcher S.J."/>
            <person name="Hayward A."/>
            <person name="Shaw L.M."/>
            <person name="Masouleh A.K."/>
            <person name="Furtado A."/>
            <person name="Henry R.J."/>
            <person name="Mitter N."/>
        </authorList>
    </citation>
    <scope>NUCLEOTIDE SEQUENCE [LARGE SCALE GENOMIC DNA]</scope>
    <source>
        <strain evidence="2">cv. Hass</strain>
    </source>
</reference>
<organism evidence="1 2">
    <name type="scientific">Persea americana</name>
    <name type="common">Avocado</name>
    <dbReference type="NCBI Taxonomy" id="3435"/>
    <lineage>
        <taxon>Eukaryota</taxon>
        <taxon>Viridiplantae</taxon>
        <taxon>Streptophyta</taxon>
        <taxon>Embryophyta</taxon>
        <taxon>Tracheophyta</taxon>
        <taxon>Spermatophyta</taxon>
        <taxon>Magnoliopsida</taxon>
        <taxon>Magnoliidae</taxon>
        <taxon>Laurales</taxon>
        <taxon>Lauraceae</taxon>
        <taxon>Persea</taxon>
    </lineage>
</organism>
<dbReference type="Proteomes" id="UP001234297">
    <property type="component" value="Chromosome 3"/>
</dbReference>
<name>A0ACC2LXW2_PERAE</name>
<evidence type="ECO:0000313" key="1">
    <source>
        <dbReference type="EMBL" id="KAJ8638255.1"/>
    </source>
</evidence>
<evidence type="ECO:0000313" key="2">
    <source>
        <dbReference type="Proteomes" id="UP001234297"/>
    </source>
</evidence>
<accession>A0ACC2LXW2</accession>
<proteinExistence type="predicted"/>